<name>A0A8C5PT97_9ANUR</name>
<evidence type="ECO:0000256" key="4">
    <source>
        <dbReference type="ARBA" id="ARBA00023157"/>
    </source>
</evidence>
<dbReference type="GO" id="GO:0050863">
    <property type="term" value="P:regulation of T cell activation"/>
    <property type="evidence" value="ECO:0007669"/>
    <property type="project" value="UniProtKB-ARBA"/>
</dbReference>
<dbReference type="GeneTree" id="ENSGT00940000157300"/>
<dbReference type="GO" id="GO:0001817">
    <property type="term" value="P:regulation of cytokine production"/>
    <property type="evidence" value="ECO:0007669"/>
    <property type="project" value="TreeGrafter"/>
</dbReference>
<feature type="chain" id="PRO_5034421617" description="Ig-like domain-containing protein" evidence="7">
    <location>
        <begin position="22"/>
        <end position="254"/>
    </location>
</feature>
<dbReference type="GO" id="GO:0050852">
    <property type="term" value="P:T cell receptor signaling pathway"/>
    <property type="evidence" value="ECO:0007669"/>
    <property type="project" value="TreeGrafter"/>
</dbReference>
<sequence length="254" mass="27292">MIAIIIILVAAIGLIIGIGVAENSIGQLGKETILSCTFPPDVKDSPDILWEKEGTTTGHVFKYENGKAVLSGQNADFKGRVSIFLNQLVSGNASLGVSDLRLLDEGTYKCTVSNSNGKGDSKLTLKVGGFSTITMTAVEPNTVICNSPLWYPKPTVTWLKGSEDLVNLSTTSYIPSLDNMFEINSSLKDVQRNIQYSCVIKNELAMAEGDAIWTASGLKAQARLDINSSADTLLPPSHLLCVMCLILRFGTDCL</sequence>
<reference evidence="9" key="1">
    <citation type="submission" date="2025-08" db="UniProtKB">
        <authorList>
            <consortium name="Ensembl"/>
        </authorList>
    </citation>
    <scope>IDENTIFICATION</scope>
</reference>
<evidence type="ECO:0000256" key="5">
    <source>
        <dbReference type="ARBA" id="ARBA00023180"/>
    </source>
</evidence>
<dbReference type="FunFam" id="2.60.40.10:FF:000142">
    <property type="entry name" value="V-set domain-containing T-cell activation inhibitor 1"/>
    <property type="match status" value="1"/>
</dbReference>
<feature type="domain" description="Ig-like" evidence="8">
    <location>
        <begin position="29"/>
        <end position="126"/>
    </location>
</feature>
<dbReference type="Ensembl" id="ENSLLET00000028138.1">
    <property type="protein sequence ID" value="ENSLLEP00000027088.1"/>
    <property type="gene ID" value="ENSLLEG00000017182.1"/>
</dbReference>
<evidence type="ECO:0000259" key="8">
    <source>
        <dbReference type="PROSITE" id="PS50835"/>
    </source>
</evidence>
<keyword evidence="4" id="KW-1015">Disulfide bond</keyword>
<dbReference type="OrthoDB" id="9898017at2759"/>
<dbReference type="InterPro" id="IPR036179">
    <property type="entry name" value="Ig-like_dom_sf"/>
</dbReference>
<evidence type="ECO:0000256" key="3">
    <source>
        <dbReference type="ARBA" id="ARBA00023136"/>
    </source>
</evidence>
<keyword evidence="6" id="KW-0393">Immunoglobulin domain</keyword>
<comment type="subcellular location">
    <subcellularLocation>
        <location evidence="1">Membrane</location>
    </subcellularLocation>
</comment>
<keyword evidence="10" id="KW-1185">Reference proteome</keyword>
<accession>A0A8C5PT97</accession>
<dbReference type="PANTHER" id="PTHR24100">
    <property type="entry name" value="BUTYROPHILIN"/>
    <property type="match status" value="1"/>
</dbReference>
<evidence type="ECO:0000256" key="1">
    <source>
        <dbReference type="ARBA" id="ARBA00004370"/>
    </source>
</evidence>
<dbReference type="GO" id="GO:0009897">
    <property type="term" value="C:external side of plasma membrane"/>
    <property type="evidence" value="ECO:0007669"/>
    <property type="project" value="TreeGrafter"/>
</dbReference>
<dbReference type="Gene3D" id="2.60.40.10">
    <property type="entry name" value="Immunoglobulins"/>
    <property type="match status" value="2"/>
</dbReference>
<evidence type="ECO:0000313" key="10">
    <source>
        <dbReference type="Proteomes" id="UP000694569"/>
    </source>
</evidence>
<organism evidence="9 10">
    <name type="scientific">Leptobrachium leishanense</name>
    <name type="common">Leishan spiny toad</name>
    <dbReference type="NCBI Taxonomy" id="445787"/>
    <lineage>
        <taxon>Eukaryota</taxon>
        <taxon>Metazoa</taxon>
        <taxon>Chordata</taxon>
        <taxon>Craniata</taxon>
        <taxon>Vertebrata</taxon>
        <taxon>Euteleostomi</taxon>
        <taxon>Amphibia</taxon>
        <taxon>Batrachia</taxon>
        <taxon>Anura</taxon>
        <taxon>Pelobatoidea</taxon>
        <taxon>Megophryidae</taxon>
        <taxon>Leptobrachium</taxon>
    </lineage>
</organism>
<evidence type="ECO:0000256" key="7">
    <source>
        <dbReference type="SAM" id="SignalP"/>
    </source>
</evidence>
<dbReference type="InterPro" id="IPR013783">
    <property type="entry name" value="Ig-like_fold"/>
</dbReference>
<feature type="signal peptide" evidence="7">
    <location>
        <begin position="1"/>
        <end position="21"/>
    </location>
</feature>
<evidence type="ECO:0000256" key="6">
    <source>
        <dbReference type="ARBA" id="ARBA00023319"/>
    </source>
</evidence>
<evidence type="ECO:0000256" key="2">
    <source>
        <dbReference type="ARBA" id="ARBA00022729"/>
    </source>
</evidence>
<dbReference type="InterPro" id="IPR007110">
    <property type="entry name" value="Ig-like_dom"/>
</dbReference>
<protein>
    <recommendedName>
        <fullName evidence="8">Ig-like domain-containing protein</fullName>
    </recommendedName>
</protein>
<dbReference type="AlphaFoldDB" id="A0A8C5PT97"/>
<dbReference type="SUPFAM" id="SSF48726">
    <property type="entry name" value="Immunoglobulin"/>
    <property type="match status" value="2"/>
</dbReference>
<dbReference type="Proteomes" id="UP000694569">
    <property type="component" value="Unplaced"/>
</dbReference>
<dbReference type="Pfam" id="PF07686">
    <property type="entry name" value="V-set"/>
    <property type="match status" value="1"/>
</dbReference>
<dbReference type="PROSITE" id="PS50835">
    <property type="entry name" value="IG_LIKE"/>
    <property type="match status" value="1"/>
</dbReference>
<dbReference type="InterPro" id="IPR053896">
    <property type="entry name" value="BTN3A2-like_Ig-C"/>
</dbReference>
<dbReference type="InterPro" id="IPR050504">
    <property type="entry name" value="IgSF_BTN/MOG"/>
</dbReference>
<dbReference type="InterPro" id="IPR013106">
    <property type="entry name" value="Ig_V-set"/>
</dbReference>
<evidence type="ECO:0000313" key="9">
    <source>
        <dbReference type="Ensembl" id="ENSLLEP00000027088.1"/>
    </source>
</evidence>
<keyword evidence="5" id="KW-0325">Glycoprotein</keyword>
<proteinExistence type="predicted"/>
<keyword evidence="3" id="KW-0472">Membrane</keyword>
<dbReference type="GO" id="GO:0005102">
    <property type="term" value="F:signaling receptor binding"/>
    <property type="evidence" value="ECO:0007669"/>
    <property type="project" value="TreeGrafter"/>
</dbReference>
<reference evidence="9" key="2">
    <citation type="submission" date="2025-09" db="UniProtKB">
        <authorList>
            <consortium name="Ensembl"/>
        </authorList>
    </citation>
    <scope>IDENTIFICATION</scope>
</reference>
<keyword evidence="2 7" id="KW-0732">Signal</keyword>
<dbReference type="Pfam" id="PF22705">
    <property type="entry name" value="C2-set_3"/>
    <property type="match status" value="1"/>
</dbReference>
<dbReference type="GO" id="GO:1903037">
    <property type="term" value="P:regulation of leukocyte cell-cell adhesion"/>
    <property type="evidence" value="ECO:0007669"/>
    <property type="project" value="UniProtKB-ARBA"/>
</dbReference>
<dbReference type="PANTHER" id="PTHR24100:SF0">
    <property type="entry name" value="V-SET DOMAIN-CONTAINING T-CELL ACTIVATION INHIBITOR 1"/>
    <property type="match status" value="1"/>
</dbReference>